<sequence>MIDREPIQVPVWRIVKPEHLANRDESIAYHVIAESAEPYTDDEIEIFEQTHGKGLIQEEAFEYI</sequence>
<organism evidence="1 2">
    <name type="scientific">Erwinia phage pEa_SNUABM_7</name>
    <dbReference type="NCBI Taxonomy" id="2866695"/>
    <lineage>
        <taxon>Viruses</taxon>
        <taxon>Duplodnaviria</taxon>
        <taxon>Heunggongvirae</taxon>
        <taxon>Uroviricota</taxon>
        <taxon>Caudoviricetes</taxon>
        <taxon>Snuvirus</taxon>
        <taxon>Snuvirus SNUABM7</taxon>
    </lineage>
</organism>
<accession>A0AAE7WT30</accession>
<evidence type="ECO:0000313" key="2">
    <source>
        <dbReference type="Proteomes" id="UP000827609"/>
    </source>
</evidence>
<protein>
    <submittedName>
        <fullName evidence="1">Uncharacterized protein</fullName>
    </submittedName>
</protein>
<dbReference type="Proteomes" id="UP000827609">
    <property type="component" value="Segment"/>
</dbReference>
<proteinExistence type="predicted"/>
<gene>
    <name evidence="1" type="ORF">pEaSNUABM7_00206</name>
</gene>
<evidence type="ECO:0000313" key="1">
    <source>
        <dbReference type="EMBL" id="QYW04874.1"/>
    </source>
</evidence>
<name>A0AAE7WT30_9CAUD</name>
<keyword evidence="2" id="KW-1185">Reference proteome</keyword>
<dbReference type="EMBL" id="MZ475896">
    <property type="protein sequence ID" value="QYW04874.1"/>
    <property type="molecule type" value="Genomic_DNA"/>
</dbReference>
<reference evidence="1" key="1">
    <citation type="submission" date="2021-06" db="EMBL/GenBank/DDBJ databases">
        <title>Complete genome sequence of Erwinia phage pEa_SNUABM_7.</title>
        <authorList>
            <person name="Kim S.G."/>
            <person name="Park S.C."/>
        </authorList>
    </citation>
    <scope>NUCLEOTIDE SEQUENCE</scope>
</reference>